<keyword evidence="2" id="KW-1185">Reference proteome</keyword>
<evidence type="ECO:0000313" key="1">
    <source>
        <dbReference type="EMBL" id="AEF03561.1"/>
    </source>
</evidence>
<dbReference type="AlphaFoldDB" id="F5Z918"/>
<protein>
    <submittedName>
        <fullName evidence="1">Uncharacterized protein</fullName>
    </submittedName>
</protein>
<dbReference type="EMBL" id="CP002339">
    <property type="protein sequence ID" value="AEF03561.1"/>
    <property type="molecule type" value="Genomic_DNA"/>
</dbReference>
<dbReference type="Proteomes" id="UP000000683">
    <property type="component" value="Chromosome"/>
</dbReference>
<sequence length="51" mass="5682">MQPHVSGGAKYSDKALPMRMITPFTDQKLAILLSLIESCLGRAGEWKHIKL</sequence>
<dbReference type="KEGG" id="alt:ambt_10175"/>
<organism evidence="1 2">
    <name type="scientific">Alteromonas naphthalenivorans</name>
    <dbReference type="NCBI Taxonomy" id="715451"/>
    <lineage>
        <taxon>Bacteria</taxon>
        <taxon>Pseudomonadati</taxon>
        <taxon>Pseudomonadota</taxon>
        <taxon>Gammaproteobacteria</taxon>
        <taxon>Alteromonadales</taxon>
        <taxon>Alteromonadaceae</taxon>
        <taxon>Alteromonas/Salinimonas group</taxon>
        <taxon>Alteromonas</taxon>
    </lineage>
</organism>
<accession>F5Z918</accession>
<dbReference type="HOGENOM" id="CLU_3094840_0_0_6"/>
<gene>
    <name evidence="1" type="ordered locus">ambt_10175</name>
</gene>
<proteinExistence type="predicted"/>
<reference evidence="1 2" key="1">
    <citation type="journal article" date="2011" name="J. Bacteriol.">
        <title>Complete genome sequence of the polycyclic aromatic hydrocarbon-degrading bacterium Alteromonas sp. strain SN2.</title>
        <authorList>
            <person name="Jin H.M."/>
            <person name="Jeong H."/>
            <person name="Moon E.J."/>
            <person name="Math R.K."/>
            <person name="Lee K."/>
            <person name="Kim H.J."/>
            <person name="Jeon C.O."/>
            <person name="Oh T.K."/>
            <person name="Kim J.F."/>
        </authorList>
    </citation>
    <scope>NUCLEOTIDE SEQUENCE [LARGE SCALE GENOMIC DNA]</scope>
    <source>
        <strain evidence="2">JCM 17741 / KACC 18427 / KCTC 11700BP / SN2</strain>
    </source>
</reference>
<name>F5Z918_ALTNA</name>
<evidence type="ECO:0000313" key="2">
    <source>
        <dbReference type="Proteomes" id="UP000000683"/>
    </source>
</evidence>